<evidence type="ECO:0000256" key="2">
    <source>
        <dbReference type="ARBA" id="ARBA00007249"/>
    </source>
</evidence>
<evidence type="ECO:0000259" key="6">
    <source>
        <dbReference type="Pfam" id="PF00009"/>
    </source>
</evidence>
<evidence type="ECO:0000256" key="4">
    <source>
        <dbReference type="ARBA" id="ARBA00022741"/>
    </source>
</evidence>
<dbReference type="InterPro" id="IPR027417">
    <property type="entry name" value="P-loop_NTPase"/>
</dbReference>
<name>A0AAW0L289_QUESU</name>
<keyword evidence="3" id="KW-0488">Methylation</keyword>
<dbReference type="GO" id="GO:0003924">
    <property type="term" value="F:GTPase activity"/>
    <property type="evidence" value="ECO:0007669"/>
    <property type="project" value="InterPro"/>
</dbReference>
<feature type="domain" description="Translation elongation factor EFTu-like" evidence="7">
    <location>
        <begin position="107"/>
        <end position="172"/>
    </location>
</feature>
<dbReference type="PANTHER" id="PTHR23115">
    <property type="entry name" value="TRANSLATION FACTOR"/>
    <property type="match status" value="1"/>
</dbReference>
<comment type="function">
    <text evidence="1">This protein promotes the GTP-dependent binding of aminoacyl-tRNA to the A-site of ribosomes during protein biosynthesis.</text>
</comment>
<comment type="caution">
    <text evidence="8">The sequence shown here is derived from an EMBL/GenBank/DDBJ whole genome shotgun (WGS) entry which is preliminary data.</text>
</comment>
<keyword evidence="9" id="KW-1185">Reference proteome</keyword>
<dbReference type="Pfam" id="PF03144">
    <property type="entry name" value="GTP_EFTU_D2"/>
    <property type="match status" value="1"/>
</dbReference>
<sequence length="330" mass="36663">MDKEKVHNNIVVIGHVDHHQEIDFQAWSFETAKYYCTVIDAPGHFEFIKNMITGTSQADCIFLINDSAGGFEAGISEDGQTCVHALLAFTLGAKQMICCCNKIGGIGTVLVGRVETGVPKPGMVVTFVPTGLKNEVKSVEMHHKALQEAFADDNVGFNMKNVAVKDLKHGFVASNSKGDPAKWRFHLHHHEPPWVCEDDSYIVHVVETFSEYPPLGCFSVRNMRQTVAFGVIKSVEKKDPSGAKEIMKETMERVPLMKEIVDYYSGPDRVTAKQQQEELERVAKTVPVSAPKSVKQFADRAVLSLQDMVSSHGQESPWRLVKGTQICTWA</sequence>
<organism evidence="8 9">
    <name type="scientific">Quercus suber</name>
    <name type="common">Cork oak</name>
    <dbReference type="NCBI Taxonomy" id="58331"/>
    <lineage>
        <taxon>Eukaryota</taxon>
        <taxon>Viridiplantae</taxon>
        <taxon>Streptophyta</taxon>
        <taxon>Embryophyta</taxon>
        <taxon>Tracheophyta</taxon>
        <taxon>Spermatophyta</taxon>
        <taxon>Magnoliopsida</taxon>
        <taxon>eudicotyledons</taxon>
        <taxon>Gunneridae</taxon>
        <taxon>Pentapetalae</taxon>
        <taxon>rosids</taxon>
        <taxon>fabids</taxon>
        <taxon>Fagales</taxon>
        <taxon>Fagaceae</taxon>
        <taxon>Quercus</taxon>
    </lineage>
</organism>
<keyword evidence="4" id="KW-0547">Nucleotide-binding</keyword>
<dbReference type="GO" id="GO:0005525">
    <property type="term" value="F:GTP binding"/>
    <property type="evidence" value="ECO:0007669"/>
    <property type="project" value="UniProtKB-KW"/>
</dbReference>
<evidence type="ECO:0000259" key="7">
    <source>
        <dbReference type="Pfam" id="PF03144"/>
    </source>
</evidence>
<dbReference type="InterPro" id="IPR009001">
    <property type="entry name" value="Transl_elong_EF1A/Init_IF2_C"/>
</dbReference>
<evidence type="ECO:0000256" key="1">
    <source>
        <dbReference type="ARBA" id="ARBA00003982"/>
    </source>
</evidence>
<evidence type="ECO:0000313" key="9">
    <source>
        <dbReference type="Proteomes" id="UP000237347"/>
    </source>
</evidence>
<dbReference type="InterPro" id="IPR009000">
    <property type="entry name" value="Transl_B-barrel_sf"/>
</dbReference>
<keyword evidence="8" id="KW-0648">Protein biosynthesis</keyword>
<dbReference type="Proteomes" id="UP000237347">
    <property type="component" value="Unassembled WGS sequence"/>
</dbReference>
<gene>
    <name evidence="8" type="primary">EF1A_1</name>
    <name evidence="8" type="ORF">CFP56_010354</name>
</gene>
<dbReference type="Gene3D" id="2.40.30.10">
    <property type="entry name" value="Translation factors"/>
    <property type="match status" value="1"/>
</dbReference>
<protein>
    <submittedName>
        <fullName evidence="8">Elongation factor 1-alpha</fullName>
    </submittedName>
</protein>
<evidence type="ECO:0000313" key="8">
    <source>
        <dbReference type="EMBL" id="KAK7844766.1"/>
    </source>
</evidence>
<dbReference type="GO" id="GO:0003746">
    <property type="term" value="F:translation elongation factor activity"/>
    <property type="evidence" value="ECO:0007669"/>
    <property type="project" value="UniProtKB-KW"/>
</dbReference>
<feature type="domain" description="Tr-type G" evidence="6">
    <location>
        <begin position="22"/>
        <end position="103"/>
    </location>
</feature>
<dbReference type="EMBL" id="PKMF04000180">
    <property type="protein sequence ID" value="KAK7844766.1"/>
    <property type="molecule type" value="Genomic_DNA"/>
</dbReference>
<dbReference type="InterPro" id="IPR050100">
    <property type="entry name" value="TRAFAC_GTPase_members"/>
</dbReference>
<proteinExistence type="inferred from homology"/>
<keyword evidence="5" id="KW-0342">GTP-binding</keyword>
<dbReference type="Gene3D" id="3.40.50.300">
    <property type="entry name" value="P-loop containing nucleotide triphosphate hydrolases"/>
    <property type="match status" value="1"/>
</dbReference>
<dbReference type="Pfam" id="PF00009">
    <property type="entry name" value="GTP_EFTU"/>
    <property type="match status" value="1"/>
</dbReference>
<dbReference type="InterPro" id="IPR004161">
    <property type="entry name" value="EFTu-like_2"/>
</dbReference>
<evidence type="ECO:0000256" key="3">
    <source>
        <dbReference type="ARBA" id="ARBA00022481"/>
    </source>
</evidence>
<dbReference type="AlphaFoldDB" id="A0AAW0L289"/>
<reference evidence="8 9" key="1">
    <citation type="journal article" date="2018" name="Sci. Data">
        <title>The draft genome sequence of cork oak.</title>
        <authorList>
            <person name="Ramos A.M."/>
            <person name="Usie A."/>
            <person name="Barbosa P."/>
            <person name="Barros P.M."/>
            <person name="Capote T."/>
            <person name="Chaves I."/>
            <person name="Simoes F."/>
            <person name="Abreu I."/>
            <person name="Carrasquinho I."/>
            <person name="Faro C."/>
            <person name="Guimaraes J.B."/>
            <person name="Mendonca D."/>
            <person name="Nobrega F."/>
            <person name="Rodrigues L."/>
            <person name="Saibo N.J.M."/>
            <person name="Varela M.C."/>
            <person name="Egas C."/>
            <person name="Matos J."/>
            <person name="Miguel C.M."/>
            <person name="Oliveira M.M."/>
            <person name="Ricardo C.P."/>
            <person name="Goncalves S."/>
        </authorList>
    </citation>
    <scope>NUCLEOTIDE SEQUENCE [LARGE SCALE GENOMIC DNA]</scope>
    <source>
        <strain evidence="9">cv. HL8</strain>
    </source>
</reference>
<dbReference type="CDD" id="cd03693">
    <property type="entry name" value="EF1_alpha_II"/>
    <property type="match status" value="1"/>
</dbReference>
<keyword evidence="8" id="KW-0251">Elongation factor</keyword>
<dbReference type="SUPFAM" id="SSF50465">
    <property type="entry name" value="EF-Tu/eEF-1alpha/eIF2-gamma C-terminal domain"/>
    <property type="match status" value="1"/>
</dbReference>
<evidence type="ECO:0000256" key="5">
    <source>
        <dbReference type="ARBA" id="ARBA00023134"/>
    </source>
</evidence>
<accession>A0AAW0L289</accession>
<dbReference type="InterPro" id="IPR000795">
    <property type="entry name" value="T_Tr_GTP-bd_dom"/>
</dbReference>
<dbReference type="SUPFAM" id="SSF52540">
    <property type="entry name" value="P-loop containing nucleoside triphosphate hydrolases"/>
    <property type="match status" value="1"/>
</dbReference>
<dbReference type="SUPFAM" id="SSF50447">
    <property type="entry name" value="Translation proteins"/>
    <property type="match status" value="1"/>
</dbReference>
<comment type="similarity">
    <text evidence="2">Belongs to the TRAFAC class translation factor GTPase superfamily. Classic translation factor GTPase family. EF-Tu/EF-1A subfamily.</text>
</comment>